<evidence type="ECO:0000256" key="2">
    <source>
        <dbReference type="SAM" id="Phobius"/>
    </source>
</evidence>
<dbReference type="PROSITE" id="PS51724">
    <property type="entry name" value="SPOR"/>
    <property type="match status" value="1"/>
</dbReference>
<dbReference type="InterPro" id="IPR049945">
    <property type="entry name" value="AAA_22"/>
</dbReference>
<dbReference type="InterPro" id="IPR036680">
    <property type="entry name" value="SPOR-like_sf"/>
</dbReference>
<feature type="region of interest" description="Disordered" evidence="1">
    <location>
        <begin position="267"/>
        <end position="332"/>
    </location>
</feature>
<keyword evidence="2" id="KW-0472">Membrane</keyword>
<feature type="region of interest" description="Disordered" evidence="1">
    <location>
        <begin position="410"/>
        <end position="442"/>
    </location>
</feature>
<dbReference type="PANTHER" id="PTHR35894:SF7">
    <property type="entry name" value="GENERAL SECRETION PATHWAY PROTEIN A-RELATED"/>
    <property type="match status" value="1"/>
</dbReference>
<dbReference type="PANTHER" id="PTHR35894">
    <property type="entry name" value="GENERAL SECRETION PATHWAY PROTEIN A-RELATED"/>
    <property type="match status" value="1"/>
</dbReference>
<feature type="region of interest" description="Disordered" evidence="1">
    <location>
        <begin position="348"/>
        <end position="389"/>
    </location>
</feature>
<reference evidence="4 5" key="1">
    <citation type="submission" date="2023-10" db="EMBL/GenBank/DDBJ databases">
        <title>Marine bacteria isolated from horseshoe crab.</title>
        <authorList>
            <person name="Cheng T.H."/>
        </authorList>
    </citation>
    <scope>NUCLEOTIDE SEQUENCE [LARGE SCALE GENOMIC DNA]</scope>
    <source>
        <strain evidence="4 5">HSC6</strain>
    </source>
</reference>
<dbReference type="SUPFAM" id="SSF52540">
    <property type="entry name" value="P-loop containing nucleoside triphosphate hydrolases"/>
    <property type="match status" value="1"/>
</dbReference>
<proteinExistence type="predicted"/>
<feature type="domain" description="SPOR" evidence="3">
    <location>
        <begin position="449"/>
        <end position="527"/>
    </location>
</feature>
<protein>
    <submittedName>
        <fullName evidence="4">AAA family ATPase</fullName>
    </submittedName>
</protein>
<comment type="caution">
    <text evidence="4">The sequence shown here is derived from an EMBL/GenBank/DDBJ whole genome shotgun (WGS) entry which is preliminary data.</text>
</comment>
<keyword evidence="2" id="KW-0812">Transmembrane</keyword>
<evidence type="ECO:0000256" key="1">
    <source>
        <dbReference type="SAM" id="MobiDB-lite"/>
    </source>
</evidence>
<evidence type="ECO:0000313" key="4">
    <source>
        <dbReference type="EMBL" id="MDV5171230.1"/>
    </source>
</evidence>
<gene>
    <name evidence="4" type="ORF">R2X38_19720</name>
</gene>
<dbReference type="Gene3D" id="3.30.70.1070">
    <property type="entry name" value="Sporulation related repeat"/>
    <property type="match status" value="1"/>
</dbReference>
<dbReference type="Pfam" id="PF13401">
    <property type="entry name" value="AAA_22"/>
    <property type="match status" value="1"/>
</dbReference>
<dbReference type="RefSeq" id="WP_317524052.1">
    <property type="nucleotide sequence ID" value="NZ_JAWJZI010000011.1"/>
</dbReference>
<dbReference type="InterPro" id="IPR027417">
    <property type="entry name" value="P-loop_NTPase"/>
</dbReference>
<name>A0ABU3ZMA0_9GAMM</name>
<keyword evidence="2" id="KW-1133">Transmembrane helix</keyword>
<organism evidence="4 5">
    <name type="scientific">Photobacterium rosenbergii</name>
    <dbReference type="NCBI Taxonomy" id="294936"/>
    <lineage>
        <taxon>Bacteria</taxon>
        <taxon>Pseudomonadati</taxon>
        <taxon>Pseudomonadota</taxon>
        <taxon>Gammaproteobacteria</taxon>
        <taxon>Vibrionales</taxon>
        <taxon>Vibrionaceae</taxon>
        <taxon>Photobacterium</taxon>
    </lineage>
</organism>
<feature type="compositionally biased region" description="Polar residues" evidence="1">
    <location>
        <begin position="283"/>
        <end position="297"/>
    </location>
</feature>
<dbReference type="EMBL" id="JAWJZI010000011">
    <property type="protein sequence ID" value="MDV5171230.1"/>
    <property type="molecule type" value="Genomic_DNA"/>
</dbReference>
<dbReference type="InterPro" id="IPR007730">
    <property type="entry name" value="SPOR-like_dom"/>
</dbReference>
<dbReference type="InterPro" id="IPR052026">
    <property type="entry name" value="ExeA_AAA_ATPase_DNA-bind"/>
</dbReference>
<sequence>MSRGLHLNPLDLDSQIQLLSRLQFLTRFSSNLIQVTGAEGTGKTWLSQRYLEHWAGDFHQSLLLCHPNQQDGQHRSIILQQLAPKAVFNEQDPIGQSLERLFEQQPVNALIVVDDAHLLSQELVAELWGVVQQARLYPGWQVNVLLFSHTGRLDKYLGQLVQGQGNAPLEVEIGLLSEQEAQLMVEMMFDGEHLDAQGRRRIREHASNCTPVPGELLKLDLTEDKDMAESKSRGVSPMVLLGGLVVVAIAAIAWWFVPTLEEQPTAGGIPQAQLDSLPDEPANTDTAGSNTAESNKPNVPVAFEDDGDALPPDVSVEGLTVGRRDPNTTPRVVVPSDVVDAMLDEQQLGGTGEQAVADRQESLQPDLPEGQPVQLPETEQDKESLQSEASNIEKTNIEATNALPDSAAIAEPEAEASSVAVSEGGEVAPVPETASSESTAGELGSELRAIAPEHYALQLAAMRSLPTAKQFILDYNIESLAEVYETRRNGVAWYIIVTGDYPDVQSARIAETRLPSQLQSVDPWVKSYRQIHTEMDRAK</sequence>
<accession>A0ABU3ZMA0</accession>
<feature type="compositionally biased region" description="Low complexity" evidence="1">
    <location>
        <begin position="410"/>
        <end position="428"/>
    </location>
</feature>
<evidence type="ECO:0000259" key="3">
    <source>
        <dbReference type="PROSITE" id="PS51724"/>
    </source>
</evidence>
<dbReference type="Gene3D" id="3.40.50.300">
    <property type="entry name" value="P-loop containing nucleotide triphosphate hydrolases"/>
    <property type="match status" value="1"/>
</dbReference>
<evidence type="ECO:0000313" key="5">
    <source>
        <dbReference type="Proteomes" id="UP001186452"/>
    </source>
</evidence>
<keyword evidence="5" id="KW-1185">Reference proteome</keyword>
<dbReference type="Pfam" id="PF05036">
    <property type="entry name" value="SPOR"/>
    <property type="match status" value="1"/>
</dbReference>
<dbReference type="Proteomes" id="UP001186452">
    <property type="component" value="Unassembled WGS sequence"/>
</dbReference>
<feature type="transmembrane region" description="Helical" evidence="2">
    <location>
        <begin position="235"/>
        <end position="257"/>
    </location>
</feature>